<dbReference type="InterPro" id="IPR003959">
    <property type="entry name" value="ATPase_AAA_core"/>
</dbReference>
<dbReference type="GO" id="GO:0005524">
    <property type="term" value="F:ATP binding"/>
    <property type="evidence" value="ECO:0007669"/>
    <property type="project" value="InterPro"/>
</dbReference>
<gene>
    <name evidence="2" type="ORF">RFH988_LOCUS34317</name>
</gene>
<dbReference type="Pfam" id="PF00004">
    <property type="entry name" value="AAA"/>
    <property type="match status" value="1"/>
</dbReference>
<sequence length="401" mass="45284">MASSDIKPVANYVGAFDPVTMSYNENLASMGGCIMQPVRLYTIKYQVLPCTLIYNSLCGYGSNVGNDESFMMHTTSAIQFLSDEYKLDPNTFLSSASYDAQRKHLFYTDIYIDIGNYLSIHLSNGQLSSTAMDNPLNLKPDTSYNEFNCFTVMTIYYIPQIIDRACKILSQLINFKLLYNVETSLQMVCYTPQSGFYTSPISIKRPHIKDLCLNYGHEFADVHEKLLNQLCQTDSSGIAFLHGPPGTGKTYYIRYLINEIKNKSLIYVPPDLVNEITKPGFLPFLMQHPNSILIIEDSETIILDRKDALNPNQAVSNLLNLSDCLLGDAMHQQIITTFNCEMKGIDPALLREGRLIVEHKFEKLSVDNVRQLYKELGIDGAENIQEPMLLAEIYAKKSVSE</sequence>
<dbReference type="Gene3D" id="3.40.50.300">
    <property type="entry name" value="P-loop containing nucleotide triphosphate hydrolases"/>
    <property type="match status" value="1"/>
</dbReference>
<evidence type="ECO:0000313" key="3">
    <source>
        <dbReference type="Proteomes" id="UP000663882"/>
    </source>
</evidence>
<feature type="domain" description="ATPase AAA-type core" evidence="1">
    <location>
        <begin position="240"/>
        <end position="358"/>
    </location>
</feature>
<proteinExistence type="predicted"/>
<dbReference type="EMBL" id="CAJNOO010004687">
    <property type="protein sequence ID" value="CAF1390333.1"/>
    <property type="molecule type" value="Genomic_DNA"/>
</dbReference>
<dbReference type="InterPro" id="IPR027417">
    <property type="entry name" value="P-loop_NTPase"/>
</dbReference>
<organism evidence="2 3">
    <name type="scientific">Rotaria sordida</name>
    <dbReference type="NCBI Taxonomy" id="392033"/>
    <lineage>
        <taxon>Eukaryota</taxon>
        <taxon>Metazoa</taxon>
        <taxon>Spiralia</taxon>
        <taxon>Gnathifera</taxon>
        <taxon>Rotifera</taxon>
        <taxon>Eurotatoria</taxon>
        <taxon>Bdelloidea</taxon>
        <taxon>Philodinida</taxon>
        <taxon>Philodinidae</taxon>
        <taxon>Rotaria</taxon>
    </lineage>
</organism>
<comment type="caution">
    <text evidence="2">The sequence shown here is derived from an EMBL/GenBank/DDBJ whole genome shotgun (WGS) entry which is preliminary data.</text>
</comment>
<evidence type="ECO:0000313" key="2">
    <source>
        <dbReference type="EMBL" id="CAF1390333.1"/>
    </source>
</evidence>
<reference evidence="2" key="1">
    <citation type="submission" date="2021-02" db="EMBL/GenBank/DDBJ databases">
        <authorList>
            <person name="Nowell W R."/>
        </authorList>
    </citation>
    <scope>NUCLEOTIDE SEQUENCE</scope>
</reference>
<dbReference type="Proteomes" id="UP000663882">
    <property type="component" value="Unassembled WGS sequence"/>
</dbReference>
<dbReference type="SUPFAM" id="SSF52540">
    <property type="entry name" value="P-loop containing nucleoside triphosphate hydrolases"/>
    <property type="match status" value="1"/>
</dbReference>
<dbReference type="GO" id="GO:0016887">
    <property type="term" value="F:ATP hydrolysis activity"/>
    <property type="evidence" value="ECO:0007669"/>
    <property type="project" value="InterPro"/>
</dbReference>
<protein>
    <recommendedName>
        <fullName evidence="1">ATPase AAA-type core domain-containing protein</fullName>
    </recommendedName>
</protein>
<evidence type="ECO:0000259" key="1">
    <source>
        <dbReference type="Pfam" id="PF00004"/>
    </source>
</evidence>
<accession>A0A815K439</accession>
<name>A0A815K439_9BILA</name>
<dbReference type="AlphaFoldDB" id="A0A815K439"/>